<dbReference type="Pfam" id="PF02729">
    <property type="entry name" value="OTCace_N"/>
    <property type="match status" value="1"/>
</dbReference>
<feature type="domain" description="Aspartate/ornithine carbamoyltransferase Asp/Orn-binding" evidence="3">
    <location>
        <begin position="161"/>
        <end position="314"/>
    </location>
</feature>
<dbReference type="PANTHER" id="PTHR45753:SF3">
    <property type="entry name" value="ORNITHINE TRANSCARBAMYLASE, MITOCHONDRIAL"/>
    <property type="match status" value="1"/>
</dbReference>
<dbReference type="InterPro" id="IPR006131">
    <property type="entry name" value="Asp_carbamoyltransf_Asp/Orn-bd"/>
</dbReference>
<dbReference type="PANTHER" id="PTHR45753">
    <property type="entry name" value="ORNITHINE CARBAMOYLTRANSFERASE, MITOCHONDRIAL"/>
    <property type="match status" value="1"/>
</dbReference>
<evidence type="ECO:0000256" key="1">
    <source>
        <dbReference type="ARBA" id="ARBA00022679"/>
    </source>
</evidence>
<dbReference type="EMBL" id="JAVRFE010000008">
    <property type="protein sequence ID" value="MDT0455845.1"/>
    <property type="molecule type" value="Genomic_DNA"/>
</dbReference>
<dbReference type="PRINTS" id="PR00102">
    <property type="entry name" value="OTCASE"/>
</dbReference>
<dbReference type="InterPro" id="IPR006132">
    <property type="entry name" value="Asp/Orn_carbamoyltranf_P-bd"/>
</dbReference>
<evidence type="ECO:0000259" key="3">
    <source>
        <dbReference type="Pfam" id="PF00185"/>
    </source>
</evidence>
<dbReference type="InterPro" id="IPR006130">
    <property type="entry name" value="Asp/Orn_carbamoylTrfase"/>
</dbReference>
<protein>
    <submittedName>
        <fullName evidence="5">Ornithine carbamoyltransferase</fullName>
    </submittedName>
</protein>
<feature type="domain" description="Aspartate/ornithine carbamoyltransferase carbamoyl-P binding" evidence="4">
    <location>
        <begin position="18"/>
        <end position="153"/>
    </location>
</feature>
<gene>
    <name evidence="5" type="ORF">RM550_08835</name>
</gene>
<dbReference type="InterPro" id="IPR036901">
    <property type="entry name" value="Asp/Orn_carbamoylTrfase_sf"/>
</dbReference>
<accession>A0ABU2T465</accession>
<evidence type="ECO:0000256" key="2">
    <source>
        <dbReference type="RuleBase" id="RU003634"/>
    </source>
</evidence>
<proteinExistence type="inferred from homology"/>
<keyword evidence="1 2" id="KW-0808">Transferase</keyword>
<reference evidence="5" key="1">
    <citation type="submission" date="2024-05" db="EMBL/GenBank/DDBJ databases">
        <title>30 novel species of actinomycetes from the DSMZ collection.</title>
        <authorList>
            <person name="Nouioui I."/>
        </authorList>
    </citation>
    <scope>NUCLEOTIDE SEQUENCE</scope>
    <source>
        <strain evidence="5">DSM 41527</strain>
    </source>
</reference>
<sequence>MTELMTGLPPVTPEQGVFSLGELSRDDVHQLVRRGADFYRDIGAHRSPLSGRVAGILFTKTSTRTRTAFTTAAIRLGASPVTFGPNDLQTNTGESITDTGRILGSMLDLLVARTAGPLDELREISRHGGIPVVNAMAAEEHPTQGICDLATISMCRGGVDGARIVYLGEGNNTATALAQGIAHFSGCQVTFATPEGYGLPAAALESAAKRAAQHGTTLTQVHSTDELPDEADFVYTTRWQTTGTAKPDADWREKFLPFYVDEALMDRWPQARFLHDLPAHRGEEVAGSVLDGDRSVAWGQARMKLTSAMSTLEWLADRL</sequence>
<comment type="similarity">
    <text evidence="2">Belongs to the aspartate/ornithine carbamoyltransferase superfamily.</text>
</comment>
<evidence type="ECO:0000313" key="6">
    <source>
        <dbReference type="Proteomes" id="UP001180551"/>
    </source>
</evidence>
<dbReference type="PROSITE" id="PS00097">
    <property type="entry name" value="CARBAMOYLTRANSFERASE"/>
    <property type="match status" value="1"/>
</dbReference>
<dbReference type="Proteomes" id="UP001180551">
    <property type="component" value="Unassembled WGS sequence"/>
</dbReference>
<evidence type="ECO:0000313" key="5">
    <source>
        <dbReference type="EMBL" id="MDT0455845.1"/>
    </source>
</evidence>
<dbReference type="RefSeq" id="WP_311623142.1">
    <property type="nucleotide sequence ID" value="NZ_JAVRFE010000008.1"/>
</dbReference>
<organism evidence="5 6">
    <name type="scientific">Streptomyces mooreae</name>
    <dbReference type="NCBI Taxonomy" id="3075523"/>
    <lineage>
        <taxon>Bacteria</taxon>
        <taxon>Bacillati</taxon>
        <taxon>Actinomycetota</taxon>
        <taxon>Actinomycetes</taxon>
        <taxon>Kitasatosporales</taxon>
        <taxon>Streptomycetaceae</taxon>
        <taxon>Streptomyces</taxon>
    </lineage>
</organism>
<evidence type="ECO:0000259" key="4">
    <source>
        <dbReference type="Pfam" id="PF02729"/>
    </source>
</evidence>
<dbReference type="PRINTS" id="PR00100">
    <property type="entry name" value="AOTCASE"/>
</dbReference>
<dbReference type="Pfam" id="PF00185">
    <property type="entry name" value="OTCace"/>
    <property type="match status" value="1"/>
</dbReference>
<keyword evidence="6" id="KW-1185">Reference proteome</keyword>
<name>A0ABU2T465_9ACTN</name>
<dbReference type="SUPFAM" id="SSF53671">
    <property type="entry name" value="Aspartate/ornithine carbamoyltransferase"/>
    <property type="match status" value="1"/>
</dbReference>
<comment type="caution">
    <text evidence="5">The sequence shown here is derived from an EMBL/GenBank/DDBJ whole genome shotgun (WGS) entry which is preliminary data.</text>
</comment>
<dbReference type="Gene3D" id="3.40.50.1370">
    <property type="entry name" value="Aspartate/ornithine carbamoyltransferase"/>
    <property type="match status" value="2"/>
</dbReference>
<dbReference type="InterPro" id="IPR002292">
    <property type="entry name" value="Orn/put_carbamltrans"/>
</dbReference>